<dbReference type="InterPro" id="IPR003838">
    <property type="entry name" value="ABC3_permease_C"/>
</dbReference>
<name>A0A7G9RDZ1_9ACTN</name>
<dbReference type="RefSeq" id="WP_187579660.1">
    <property type="nucleotide sequence ID" value="NZ_CP060713.1"/>
</dbReference>
<organism evidence="10 11">
    <name type="scientific">Nocardioides mesophilus</name>
    <dbReference type="NCBI Taxonomy" id="433659"/>
    <lineage>
        <taxon>Bacteria</taxon>
        <taxon>Bacillati</taxon>
        <taxon>Actinomycetota</taxon>
        <taxon>Actinomycetes</taxon>
        <taxon>Propionibacteriales</taxon>
        <taxon>Nocardioidaceae</taxon>
        <taxon>Nocardioides</taxon>
    </lineage>
</organism>
<feature type="domain" description="MacB-like periplasmic core" evidence="9">
    <location>
        <begin position="17"/>
        <end position="237"/>
    </location>
</feature>
<feature type="transmembrane region" description="Helical" evidence="7">
    <location>
        <begin position="814"/>
        <end position="833"/>
    </location>
</feature>
<evidence type="ECO:0000256" key="3">
    <source>
        <dbReference type="ARBA" id="ARBA00022692"/>
    </source>
</evidence>
<proteinExistence type="inferred from homology"/>
<feature type="transmembrane region" description="Helical" evidence="7">
    <location>
        <begin position="270"/>
        <end position="295"/>
    </location>
</feature>
<sequence length="848" mass="87943">MLKAAWKSLLGRKLRLLMSTFAIVLGVAFVAGSMIFTDTLARSFDAIFASSVGDVVVRPVGGSSDDGTPTTKTLPASLVQDLASVDGAARADGNVTSFGVFVVGKDGKVIGGQGAPGIGLNWNDAPAAHGLEGLEITAGHEPTGPKQVVLDESTAEQAGYLIGDTVQLVTSGKQPVLRPTLVGTASFGDGASTNGATITIFDTATAQKLFVDGKDVYNDAWVTADGISQAELRDNVAARLPAGFEAVTGDKAADESASDLVQAISFISTFLLIFAGISLVVGSFLIVNTFSILVAQRSRELALLRALGASRRQVTRSVLFEAVVLGFVGATIGLGLGVLLAMGIRTLFATFGLDLSGQSLVFAPRTVLAAYVVGVLVTVAAAYVPARRSARIAPVAALRDDVAMPESSLRRRLLFGAVLIVAGAGAMLAGLYADVPRPGWWVGGGILAVLLGVAAAAPVISRPVVASGAVLYRRVYGTVGNLAGQNALRNPRRTAATASALMIGLALVTTMSILGSSAKASVDQTVKENFFADLVVSNVVGVPFSTTIADRIAKTDGVAVVSRLRYANASFDGGGQGLMGIEPKTLERVADVGMVSGSVEDLRDGTVMVSESRAADDDLAIGDTVTLKLPSGKERLEVTGIYDSNSPLLFLPFTTTLKTLENADFAPADNYLLVGLKDNVDAFAVQRAIEEQTADLPTVTVKDQAGFAEEQRAPIDQLLTIIYALLGLALVIAVLGIVNTLALSVIERTREVGLLRAIGLSRAQLRRMIRLEAVVIAVLGAVLGVGMGIVFGVALMSSLRDDGLEVLVVPGWQLLLYVVAAGLVGVLAAVLPARRAARLDVLQAIATE</sequence>
<dbReference type="Proteomes" id="UP000515947">
    <property type="component" value="Chromosome"/>
</dbReference>
<dbReference type="GO" id="GO:0022857">
    <property type="term" value="F:transmembrane transporter activity"/>
    <property type="evidence" value="ECO:0007669"/>
    <property type="project" value="TreeGrafter"/>
</dbReference>
<dbReference type="InterPro" id="IPR025857">
    <property type="entry name" value="MacB_PCD"/>
</dbReference>
<protein>
    <submittedName>
        <fullName evidence="10">ABC transporter permease</fullName>
    </submittedName>
</protein>
<reference evidence="10 11" key="1">
    <citation type="submission" date="2020-08" db="EMBL/GenBank/DDBJ databases">
        <title>Genome sequence of Nocardioides mesophilus KACC 16243T.</title>
        <authorList>
            <person name="Hyun D.-W."/>
            <person name="Bae J.-W."/>
        </authorList>
    </citation>
    <scope>NUCLEOTIDE SEQUENCE [LARGE SCALE GENOMIC DNA]</scope>
    <source>
        <strain evidence="10 11">KACC 16243</strain>
    </source>
</reference>
<keyword evidence="11" id="KW-1185">Reference proteome</keyword>
<dbReference type="KEGG" id="nmes:H9L09_05265"/>
<dbReference type="Pfam" id="PF12704">
    <property type="entry name" value="MacB_PCD"/>
    <property type="match status" value="2"/>
</dbReference>
<evidence type="ECO:0000313" key="11">
    <source>
        <dbReference type="Proteomes" id="UP000515947"/>
    </source>
</evidence>
<comment type="similarity">
    <text evidence="6">Belongs to the ABC-4 integral membrane protein family.</text>
</comment>
<feature type="transmembrane region" description="Helical" evidence="7">
    <location>
        <begin position="495"/>
        <end position="515"/>
    </location>
</feature>
<keyword evidence="5 7" id="KW-0472">Membrane</keyword>
<evidence type="ECO:0000259" key="9">
    <source>
        <dbReference type="Pfam" id="PF12704"/>
    </source>
</evidence>
<feature type="domain" description="ABC3 transporter permease C-terminal" evidence="8">
    <location>
        <begin position="273"/>
        <end position="394"/>
    </location>
</feature>
<gene>
    <name evidence="10" type="ORF">H9L09_05265</name>
</gene>
<evidence type="ECO:0000313" key="10">
    <source>
        <dbReference type="EMBL" id="QNN53816.1"/>
    </source>
</evidence>
<evidence type="ECO:0000256" key="1">
    <source>
        <dbReference type="ARBA" id="ARBA00004651"/>
    </source>
</evidence>
<feature type="transmembrane region" description="Helical" evidence="7">
    <location>
        <begin position="16"/>
        <end position="36"/>
    </location>
</feature>
<keyword evidence="2" id="KW-1003">Cell membrane</keyword>
<evidence type="ECO:0000259" key="8">
    <source>
        <dbReference type="Pfam" id="PF02687"/>
    </source>
</evidence>
<dbReference type="AlphaFoldDB" id="A0A7G9RDZ1"/>
<dbReference type="PANTHER" id="PTHR30572:SF4">
    <property type="entry name" value="ABC TRANSPORTER PERMEASE YTRF"/>
    <property type="match status" value="1"/>
</dbReference>
<feature type="transmembrane region" description="Helical" evidence="7">
    <location>
        <begin position="413"/>
        <end position="433"/>
    </location>
</feature>
<accession>A0A7G9RDZ1</accession>
<evidence type="ECO:0000256" key="6">
    <source>
        <dbReference type="ARBA" id="ARBA00038076"/>
    </source>
</evidence>
<dbReference type="Pfam" id="PF02687">
    <property type="entry name" value="FtsX"/>
    <property type="match status" value="2"/>
</dbReference>
<keyword evidence="4 7" id="KW-1133">Transmembrane helix</keyword>
<evidence type="ECO:0000256" key="5">
    <source>
        <dbReference type="ARBA" id="ARBA00023136"/>
    </source>
</evidence>
<keyword evidence="3 7" id="KW-0812">Transmembrane</keyword>
<feature type="transmembrane region" description="Helical" evidence="7">
    <location>
        <begin position="439"/>
        <end position="460"/>
    </location>
</feature>
<feature type="domain" description="MacB-like periplasmic core" evidence="9">
    <location>
        <begin position="494"/>
        <end position="691"/>
    </location>
</feature>
<dbReference type="InterPro" id="IPR050250">
    <property type="entry name" value="Macrolide_Exporter_MacB"/>
</dbReference>
<evidence type="ECO:0000256" key="2">
    <source>
        <dbReference type="ARBA" id="ARBA00022475"/>
    </source>
</evidence>
<feature type="transmembrane region" description="Helical" evidence="7">
    <location>
        <begin position="318"/>
        <end position="342"/>
    </location>
</feature>
<feature type="domain" description="ABC3 transporter permease C-terminal" evidence="8">
    <location>
        <begin position="725"/>
        <end position="840"/>
    </location>
</feature>
<comment type="subcellular location">
    <subcellularLocation>
        <location evidence="1">Cell membrane</location>
        <topology evidence="1">Multi-pass membrane protein</topology>
    </subcellularLocation>
</comment>
<dbReference type="GO" id="GO:0005886">
    <property type="term" value="C:plasma membrane"/>
    <property type="evidence" value="ECO:0007669"/>
    <property type="project" value="UniProtKB-SubCell"/>
</dbReference>
<feature type="transmembrane region" description="Helical" evidence="7">
    <location>
        <begin position="362"/>
        <end position="384"/>
    </location>
</feature>
<dbReference type="EMBL" id="CP060713">
    <property type="protein sequence ID" value="QNN53816.1"/>
    <property type="molecule type" value="Genomic_DNA"/>
</dbReference>
<dbReference type="PANTHER" id="PTHR30572">
    <property type="entry name" value="MEMBRANE COMPONENT OF TRANSPORTER-RELATED"/>
    <property type="match status" value="1"/>
</dbReference>
<feature type="transmembrane region" description="Helical" evidence="7">
    <location>
        <begin position="771"/>
        <end position="794"/>
    </location>
</feature>
<evidence type="ECO:0000256" key="4">
    <source>
        <dbReference type="ARBA" id="ARBA00022989"/>
    </source>
</evidence>
<evidence type="ECO:0000256" key="7">
    <source>
        <dbReference type="SAM" id="Phobius"/>
    </source>
</evidence>
<feature type="transmembrane region" description="Helical" evidence="7">
    <location>
        <begin position="721"/>
        <end position="746"/>
    </location>
</feature>